<dbReference type="GO" id="GO:0004521">
    <property type="term" value="F:RNA endonuclease activity"/>
    <property type="evidence" value="ECO:0007669"/>
    <property type="project" value="TreeGrafter"/>
</dbReference>
<feature type="compositionally biased region" description="Basic and acidic residues" evidence="1">
    <location>
        <begin position="347"/>
        <end position="358"/>
    </location>
</feature>
<dbReference type="InterPro" id="IPR011108">
    <property type="entry name" value="RMMBL"/>
</dbReference>
<dbReference type="SUPFAM" id="SSF56281">
    <property type="entry name" value="Metallo-hydrolase/oxidoreductase"/>
    <property type="match status" value="1"/>
</dbReference>
<dbReference type="NCBIfam" id="TIGR04122">
    <property type="entry name" value="Xnuc_lig_assoc"/>
    <property type="match status" value="1"/>
</dbReference>
<accession>H5TC22</accession>
<dbReference type="GO" id="GO:0004527">
    <property type="term" value="F:exonuclease activity"/>
    <property type="evidence" value="ECO:0007669"/>
    <property type="project" value="UniProtKB-KW"/>
</dbReference>
<evidence type="ECO:0000259" key="3">
    <source>
        <dbReference type="Pfam" id="PF12706"/>
    </source>
</evidence>
<dbReference type="OrthoDB" id="9803916at2"/>
<comment type="caution">
    <text evidence="4">The sequence shown here is derived from an EMBL/GenBank/DDBJ whole genome shotgun (WGS) entry which is preliminary data.</text>
</comment>
<proteinExistence type="predicted"/>
<reference evidence="4 5" key="2">
    <citation type="journal article" date="2017" name="Antonie Van Leeuwenhoek">
        <title>Rhizobium rhizosphaerae sp. nov., a novel species isolated from rice rhizosphere.</title>
        <authorList>
            <person name="Zhao J.J."/>
            <person name="Zhang J."/>
            <person name="Zhang R.J."/>
            <person name="Zhang C.W."/>
            <person name="Yin H.Q."/>
            <person name="Zhang X.X."/>
        </authorList>
    </citation>
    <scope>NUCLEOTIDE SEQUENCE [LARGE SCALE GENOMIC DNA]</scope>
    <source>
        <strain evidence="4 5">ACAM 611</strain>
    </source>
</reference>
<dbReference type="STRING" id="56804.BAE46_07560"/>
<dbReference type="AlphaFoldDB" id="H5TC22"/>
<dbReference type="PANTHER" id="PTHR11203">
    <property type="entry name" value="CLEAVAGE AND POLYADENYLATION SPECIFICITY FACTOR FAMILY MEMBER"/>
    <property type="match status" value="1"/>
</dbReference>
<dbReference type="Proteomes" id="UP000053586">
    <property type="component" value="Unassembled WGS sequence"/>
</dbReference>
<keyword evidence="4" id="KW-0540">Nuclease</keyword>
<evidence type="ECO:0000259" key="2">
    <source>
        <dbReference type="Pfam" id="PF07521"/>
    </source>
</evidence>
<dbReference type="Pfam" id="PF12706">
    <property type="entry name" value="Lactamase_B_2"/>
    <property type="match status" value="1"/>
</dbReference>
<evidence type="ECO:0000313" key="5">
    <source>
        <dbReference type="Proteomes" id="UP000053586"/>
    </source>
</evidence>
<dbReference type="Pfam" id="PF07521">
    <property type="entry name" value="RMMBL"/>
    <property type="match status" value="1"/>
</dbReference>
<sequence>MHPENWIKTDEKGLYCRALNAYIDPMQPVEHAIITHAHADHARAGHTHVYATAATLDIMRVRYGEDHAQNTHALAYEETINLHAGQLTLYPAGHILGSAQVLIEYKGQRLVHTGDFKRQSDPTCAPFVPVPCDVFVTEATFGLPVFQHPSIEDETQKLLASLVRLPESCHVVGVYALGKCQRLLIALRQLGYHKPVYIHGALVNLCALYEEHGIPLGELIEVASLTDLSILKGQIVLAPPSALSDRWSRKLPNVMTAMASGWMQIRARSKQKRAELPLIISDHSDWQDLITTIKQVNPKEVWVTHGREQALVHQAKQMGYKAKALNLVGYGDGDEDINSEAPSAKLSKSESKQKTQRV</sequence>
<dbReference type="Gene3D" id="3.60.15.10">
    <property type="entry name" value="Ribonuclease Z/Hydroxyacylglutathione hydrolase-like"/>
    <property type="match status" value="1"/>
</dbReference>
<reference evidence="4 5" key="1">
    <citation type="journal article" date="2012" name="J. Bacteriol.">
        <title>Genome sequence of proteorhodopsin-containing sea ice bacterium Glaciecola punicea ACAM 611T.</title>
        <authorList>
            <person name="Qin Q.-L."/>
            <person name="Xie B.-B."/>
            <person name="Shu Y.-L."/>
            <person name="Rong J.-C."/>
            <person name="Zhao D.-L."/>
            <person name="Zhang X.-Y."/>
            <person name="Chen X.-L."/>
            <person name="Zhou B.-C."/>
            <person name="Zhanga Y.-Z."/>
        </authorList>
    </citation>
    <scope>NUCLEOTIDE SEQUENCE [LARGE SCALE GENOMIC DNA]</scope>
    <source>
        <strain evidence="4 5">ACAM 611</strain>
    </source>
</reference>
<evidence type="ECO:0000313" key="4">
    <source>
        <dbReference type="EMBL" id="GAB55849.1"/>
    </source>
</evidence>
<dbReference type="InterPro" id="IPR001279">
    <property type="entry name" value="Metallo-B-lactamas"/>
</dbReference>
<dbReference type="eggNOG" id="COG1236">
    <property type="taxonomic scope" value="Bacteria"/>
</dbReference>
<protein>
    <submittedName>
        <fullName evidence="4">Exonuclease of the beta-lactamase fold involved in RNA processing-like protein</fullName>
    </submittedName>
</protein>
<keyword evidence="4" id="KW-0269">Exonuclease</keyword>
<organism evidence="4 5">
    <name type="scientific">Glaciecola punicea ACAM 611</name>
    <dbReference type="NCBI Taxonomy" id="1121923"/>
    <lineage>
        <taxon>Bacteria</taxon>
        <taxon>Pseudomonadati</taxon>
        <taxon>Pseudomonadota</taxon>
        <taxon>Gammaproteobacteria</taxon>
        <taxon>Alteromonadales</taxon>
        <taxon>Alteromonadaceae</taxon>
        <taxon>Glaciecola</taxon>
    </lineage>
</organism>
<keyword evidence="4" id="KW-0378">Hydrolase</keyword>
<name>H5TC22_9ALTE</name>
<feature type="domain" description="Metallo-beta-lactamase" evidence="3">
    <location>
        <begin position="25"/>
        <end position="139"/>
    </location>
</feature>
<dbReference type="InterPro" id="IPR026360">
    <property type="entry name" value="Xnuc_lig_assoc"/>
</dbReference>
<dbReference type="InterPro" id="IPR050698">
    <property type="entry name" value="MBL"/>
</dbReference>
<dbReference type="EMBL" id="BAET01000018">
    <property type="protein sequence ID" value="GAB55849.1"/>
    <property type="molecule type" value="Genomic_DNA"/>
</dbReference>
<dbReference type="PANTHER" id="PTHR11203:SF49">
    <property type="entry name" value="BLL1145 PROTEIN"/>
    <property type="match status" value="1"/>
</dbReference>
<keyword evidence="5" id="KW-1185">Reference proteome</keyword>
<dbReference type="RefSeq" id="WP_006005374.1">
    <property type="nucleotide sequence ID" value="NZ_BAET01000018.1"/>
</dbReference>
<feature type="region of interest" description="Disordered" evidence="1">
    <location>
        <begin position="336"/>
        <end position="358"/>
    </location>
</feature>
<evidence type="ECO:0000256" key="1">
    <source>
        <dbReference type="SAM" id="MobiDB-lite"/>
    </source>
</evidence>
<dbReference type="InterPro" id="IPR036866">
    <property type="entry name" value="RibonucZ/Hydroxyglut_hydro"/>
</dbReference>
<gene>
    <name evidence="4" type="ORF">GPUN_1733</name>
</gene>
<feature type="domain" description="Zn-dependent metallo-hydrolase RNA specificity" evidence="2">
    <location>
        <begin position="280"/>
        <end position="318"/>
    </location>
</feature>